<evidence type="ECO:0000256" key="3">
    <source>
        <dbReference type="ARBA" id="ARBA00022989"/>
    </source>
</evidence>
<evidence type="ECO:0000313" key="7">
    <source>
        <dbReference type="Proteomes" id="UP000502823"/>
    </source>
</evidence>
<dbReference type="Gene3D" id="1.20.1250.20">
    <property type="entry name" value="MFS general substrate transporter like domains"/>
    <property type="match status" value="2"/>
</dbReference>
<dbReference type="OrthoDB" id="2985014at2759"/>
<dbReference type="Pfam" id="PF07690">
    <property type="entry name" value="MFS_1"/>
    <property type="match status" value="2"/>
</dbReference>
<feature type="transmembrane region" description="Helical" evidence="5">
    <location>
        <begin position="291"/>
        <end position="310"/>
    </location>
</feature>
<dbReference type="GO" id="GO:0016020">
    <property type="term" value="C:membrane"/>
    <property type="evidence" value="ECO:0007669"/>
    <property type="project" value="UniProtKB-SubCell"/>
</dbReference>
<dbReference type="InParanoid" id="A0A6L2PFJ8"/>
<keyword evidence="2 5" id="KW-0812">Transmembrane</keyword>
<evidence type="ECO:0008006" key="8">
    <source>
        <dbReference type="Google" id="ProtNLM"/>
    </source>
</evidence>
<evidence type="ECO:0000313" key="6">
    <source>
        <dbReference type="EMBL" id="GFG31319.1"/>
    </source>
</evidence>
<evidence type="ECO:0000256" key="2">
    <source>
        <dbReference type="ARBA" id="ARBA00022692"/>
    </source>
</evidence>
<feature type="transmembrane region" description="Helical" evidence="5">
    <location>
        <begin position="390"/>
        <end position="409"/>
    </location>
</feature>
<gene>
    <name evidence="6" type="ORF">Cfor_01380</name>
</gene>
<dbReference type="PANTHER" id="PTHR11662">
    <property type="entry name" value="SOLUTE CARRIER FAMILY 17"/>
    <property type="match status" value="1"/>
</dbReference>
<dbReference type="PANTHER" id="PTHR11662:SF399">
    <property type="entry name" value="FI19708P1-RELATED"/>
    <property type="match status" value="1"/>
</dbReference>
<feature type="transmembrane region" description="Helical" evidence="5">
    <location>
        <begin position="252"/>
        <end position="271"/>
    </location>
</feature>
<sequence length="503" mass="55773">MGEFSWDEETQGHVLAAYYYGYVATQLMGGRLSETLGAKIVYGTGIMLSGGFTMMGPVALRANFYAFIAIRVLTGAASVWPNVQEVGVAYSQLSFIFHLTNANPLRVYVRRKKGHLFIYTEFGCRTIPSTPISRRWGVAIPALHVMFAKWFPPRERAKISGIIFSATNVGSLLSMSLSGVVAEYGGWPLVFYFFGAFTVVWFIPWLLLAYNSPHDHPRISPEEKMYIISELDAAQKKGSASVPWGGILTSRAVWAALGMSCSMTWLTFTLLTEMPTYCKNILQFDITQSGLISALPYLSTWISSITCGFLSQWLRAQGYVSHLGAYWIFNGVGWIVYIEVSCNNSPPGEERLQCLTCNDWCHEDCSEAENEASCGSAVSLLMITLSGHNTTAIVILLVITLTTRGAFFGGSYLNHVDLGYNYAGTLSGMTYTVANSAGIFSPLVTGFLTQGQQTLLQWQYVFYVSIGVVTIPYITYLIYGSVEEQPWNRPRKNLNETTHVTHL</sequence>
<evidence type="ECO:0000256" key="1">
    <source>
        <dbReference type="ARBA" id="ARBA00004141"/>
    </source>
</evidence>
<name>A0A6L2PFJ8_COPFO</name>
<keyword evidence="7" id="KW-1185">Reference proteome</keyword>
<dbReference type="InterPro" id="IPR036259">
    <property type="entry name" value="MFS_trans_sf"/>
</dbReference>
<feature type="transmembrane region" description="Helical" evidence="5">
    <location>
        <begin position="36"/>
        <end position="55"/>
    </location>
</feature>
<evidence type="ECO:0000256" key="5">
    <source>
        <dbReference type="SAM" id="Phobius"/>
    </source>
</evidence>
<comment type="caution">
    <text evidence="6">The sequence shown here is derived from an EMBL/GenBank/DDBJ whole genome shotgun (WGS) entry which is preliminary data.</text>
</comment>
<reference evidence="7" key="1">
    <citation type="submission" date="2020-01" db="EMBL/GenBank/DDBJ databases">
        <title>Draft genome sequence of the Termite Coptotermes fromosanus.</title>
        <authorList>
            <person name="Itakura S."/>
            <person name="Yosikawa Y."/>
            <person name="Umezawa K."/>
        </authorList>
    </citation>
    <scope>NUCLEOTIDE SEQUENCE [LARGE SCALE GENOMIC DNA]</scope>
</reference>
<dbReference type="EMBL" id="BLKM01007691">
    <property type="protein sequence ID" value="GFG31319.1"/>
    <property type="molecule type" value="Genomic_DNA"/>
</dbReference>
<protein>
    <recommendedName>
        <fullName evidence="8">Major facilitator superfamily (MFS) profile domain-containing protein</fullName>
    </recommendedName>
</protein>
<dbReference type="Proteomes" id="UP000502823">
    <property type="component" value="Unassembled WGS sequence"/>
</dbReference>
<accession>A0A6L2PFJ8</accession>
<proteinExistence type="predicted"/>
<dbReference type="GO" id="GO:0006820">
    <property type="term" value="P:monoatomic anion transport"/>
    <property type="evidence" value="ECO:0007669"/>
    <property type="project" value="TreeGrafter"/>
</dbReference>
<dbReference type="InterPro" id="IPR050382">
    <property type="entry name" value="MFS_Na/Anion_cotransporter"/>
</dbReference>
<comment type="subcellular location">
    <subcellularLocation>
        <location evidence="1">Membrane</location>
        <topology evidence="1">Multi-pass membrane protein</topology>
    </subcellularLocation>
</comment>
<organism evidence="6 7">
    <name type="scientific">Coptotermes formosanus</name>
    <name type="common">Formosan subterranean termite</name>
    <dbReference type="NCBI Taxonomy" id="36987"/>
    <lineage>
        <taxon>Eukaryota</taxon>
        <taxon>Metazoa</taxon>
        <taxon>Ecdysozoa</taxon>
        <taxon>Arthropoda</taxon>
        <taxon>Hexapoda</taxon>
        <taxon>Insecta</taxon>
        <taxon>Pterygota</taxon>
        <taxon>Neoptera</taxon>
        <taxon>Polyneoptera</taxon>
        <taxon>Dictyoptera</taxon>
        <taxon>Blattodea</taxon>
        <taxon>Blattoidea</taxon>
        <taxon>Termitoidae</taxon>
        <taxon>Rhinotermitidae</taxon>
        <taxon>Coptotermes</taxon>
    </lineage>
</organism>
<evidence type="ECO:0000256" key="4">
    <source>
        <dbReference type="ARBA" id="ARBA00023136"/>
    </source>
</evidence>
<keyword evidence="3 5" id="KW-1133">Transmembrane helix</keyword>
<dbReference type="GO" id="GO:0022857">
    <property type="term" value="F:transmembrane transporter activity"/>
    <property type="evidence" value="ECO:0007669"/>
    <property type="project" value="InterPro"/>
</dbReference>
<dbReference type="AlphaFoldDB" id="A0A6L2PFJ8"/>
<dbReference type="InterPro" id="IPR011701">
    <property type="entry name" value="MFS"/>
</dbReference>
<feature type="transmembrane region" description="Helical" evidence="5">
    <location>
        <begin position="460"/>
        <end position="479"/>
    </location>
</feature>
<feature type="transmembrane region" description="Helical" evidence="5">
    <location>
        <begin position="189"/>
        <end position="210"/>
    </location>
</feature>
<feature type="transmembrane region" description="Helical" evidence="5">
    <location>
        <begin position="159"/>
        <end position="177"/>
    </location>
</feature>
<feature type="transmembrane region" description="Helical" evidence="5">
    <location>
        <begin position="429"/>
        <end position="448"/>
    </location>
</feature>
<dbReference type="SUPFAM" id="SSF103473">
    <property type="entry name" value="MFS general substrate transporter"/>
    <property type="match status" value="3"/>
</dbReference>
<keyword evidence="4 5" id="KW-0472">Membrane</keyword>